<evidence type="ECO:0000256" key="6">
    <source>
        <dbReference type="SAM" id="Phobius"/>
    </source>
</evidence>
<feature type="transmembrane region" description="Helical" evidence="6">
    <location>
        <begin position="148"/>
        <end position="173"/>
    </location>
</feature>
<evidence type="ECO:0000256" key="4">
    <source>
        <dbReference type="ARBA" id="ARBA00022989"/>
    </source>
</evidence>
<comment type="subcellular location">
    <subcellularLocation>
        <location evidence="1">Cell membrane</location>
        <topology evidence="1">Multi-pass membrane protein</topology>
    </subcellularLocation>
</comment>
<protein>
    <submittedName>
        <fullName evidence="7">Amino acid MFS transporter</fullName>
    </submittedName>
</protein>
<keyword evidence="5 6" id="KW-0472">Membrane</keyword>
<keyword evidence="3 6" id="KW-0812">Transmembrane</keyword>
<gene>
    <name evidence="7" type="ORF">Deia_00666</name>
</gene>
<keyword evidence="2" id="KW-1003">Cell membrane</keyword>
<keyword evidence="4 6" id="KW-1133">Transmembrane helix</keyword>
<organism evidence="7 8">
    <name type="scientific">Candidatus Deianiraea vastatrix</name>
    <dbReference type="NCBI Taxonomy" id="2163644"/>
    <lineage>
        <taxon>Bacteria</taxon>
        <taxon>Pseudomonadati</taxon>
        <taxon>Pseudomonadota</taxon>
        <taxon>Alphaproteobacteria</taxon>
        <taxon>Rickettsiales</taxon>
        <taxon>Candidatus Deianiraeaceae</taxon>
        <taxon>Candidatus Deianiraea</taxon>
    </lineage>
</organism>
<accession>A0A5B8XDR3</accession>
<evidence type="ECO:0000256" key="3">
    <source>
        <dbReference type="ARBA" id="ARBA00022692"/>
    </source>
</evidence>
<dbReference type="GO" id="GO:0005886">
    <property type="term" value="C:plasma membrane"/>
    <property type="evidence" value="ECO:0007669"/>
    <property type="project" value="UniProtKB-SubCell"/>
</dbReference>
<dbReference type="AlphaFoldDB" id="A0A5B8XDR3"/>
<keyword evidence="8" id="KW-1185">Reference proteome</keyword>
<reference evidence="7 8" key="1">
    <citation type="journal article" date="2019" name="ISME J.">
        <title>Deianiraea, an extracellular bacterium associated with the ciliate Paramecium, suggests an alternative scenario for the evolution of Rickettsiales.</title>
        <authorList>
            <person name="Castelli M."/>
            <person name="Sabaneyeva E."/>
            <person name="Lanzoni O."/>
            <person name="Lebedeva N."/>
            <person name="Floriano A.M."/>
            <person name="Gaiarsa S."/>
            <person name="Benken K."/>
            <person name="Modeo L."/>
            <person name="Bandi C."/>
            <person name="Potekhin A."/>
            <person name="Sassera D."/>
            <person name="Petroni G."/>
        </authorList>
    </citation>
    <scope>NUCLEOTIDE SEQUENCE [LARGE SCALE GENOMIC DNA]</scope>
    <source>
        <strain evidence="7">CyL4-1</strain>
    </source>
</reference>
<dbReference type="PANTHER" id="PTHR30086">
    <property type="entry name" value="ARGININE EXPORTER PROTEIN ARGO"/>
    <property type="match status" value="1"/>
</dbReference>
<feature type="transmembrane region" description="Helical" evidence="6">
    <location>
        <begin position="37"/>
        <end position="66"/>
    </location>
</feature>
<evidence type="ECO:0000313" key="7">
    <source>
        <dbReference type="EMBL" id="QED23458.1"/>
    </source>
</evidence>
<proteinExistence type="predicted"/>
<feature type="transmembrane region" description="Helical" evidence="6">
    <location>
        <begin position="6"/>
        <end position="25"/>
    </location>
</feature>
<feature type="transmembrane region" description="Helical" evidence="6">
    <location>
        <begin position="113"/>
        <end position="136"/>
    </location>
</feature>
<dbReference type="InterPro" id="IPR001123">
    <property type="entry name" value="LeuE-type"/>
</dbReference>
<dbReference type="Proteomes" id="UP000321934">
    <property type="component" value="Chromosome"/>
</dbReference>
<evidence type="ECO:0000313" key="8">
    <source>
        <dbReference type="Proteomes" id="UP000321934"/>
    </source>
</evidence>
<evidence type="ECO:0000256" key="5">
    <source>
        <dbReference type="ARBA" id="ARBA00023136"/>
    </source>
</evidence>
<dbReference type="EMBL" id="CP029077">
    <property type="protein sequence ID" value="QED23458.1"/>
    <property type="molecule type" value="Genomic_DNA"/>
</dbReference>
<dbReference type="GO" id="GO:0015171">
    <property type="term" value="F:amino acid transmembrane transporter activity"/>
    <property type="evidence" value="ECO:0007669"/>
    <property type="project" value="TreeGrafter"/>
</dbReference>
<name>A0A5B8XDR3_9RICK</name>
<evidence type="ECO:0000256" key="2">
    <source>
        <dbReference type="ARBA" id="ARBA00022475"/>
    </source>
</evidence>
<feature type="transmembrane region" description="Helical" evidence="6">
    <location>
        <begin position="185"/>
        <end position="210"/>
    </location>
</feature>
<dbReference type="PANTHER" id="PTHR30086:SF20">
    <property type="entry name" value="ARGININE EXPORTER PROTEIN ARGO-RELATED"/>
    <property type="match status" value="1"/>
</dbReference>
<dbReference type="OrthoDB" id="9804822at2"/>
<feature type="transmembrane region" description="Helical" evidence="6">
    <location>
        <begin position="72"/>
        <end position="92"/>
    </location>
</feature>
<evidence type="ECO:0000256" key="1">
    <source>
        <dbReference type="ARBA" id="ARBA00004651"/>
    </source>
</evidence>
<sequence length="211" mass="24253">MNFALFIEVLLLCMVGVISPGPNFLMTAANTMENGRIAGILTALGVTFGVTIWLFVCAFGISGLFLEHQTSFYIMQILSIIFVFYIGCKIIKNRHSRIEKNQKNEEYKTKLSFFKYGFLGTILNTGVGIFYTIIFTKLFSFYGKDMKYIYLHITVFNAIELVWFIFVAFFVSFAQKFINKYFSKINLCMGISMLCFGFKMLSQLSIFNFVN</sequence>
<dbReference type="RefSeq" id="WP_146820728.1">
    <property type="nucleotide sequence ID" value="NZ_CP029077.1"/>
</dbReference>
<dbReference type="Pfam" id="PF01810">
    <property type="entry name" value="LysE"/>
    <property type="match status" value="1"/>
</dbReference>